<proteinExistence type="predicted"/>
<dbReference type="SUPFAM" id="SSF53474">
    <property type="entry name" value="alpha/beta-Hydrolases"/>
    <property type="match status" value="1"/>
</dbReference>
<accession>A0A6J5IWF8</accession>
<protein>
    <submittedName>
        <fullName evidence="1">Arylesterase</fullName>
    </submittedName>
</protein>
<reference evidence="1 2" key="1">
    <citation type="submission" date="2020-04" db="EMBL/GenBank/DDBJ databases">
        <authorList>
            <person name="Depoorter E."/>
        </authorList>
    </citation>
    <scope>NUCLEOTIDE SEQUENCE [LARGE SCALE GENOMIC DNA]</scope>
    <source>
        <strain evidence="1 2">BCC0217</strain>
    </source>
</reference>
<gene>
    <name evidence="1" type="ORF">BLA3211_02591</name>
</gene>
<name>A0A6J5IWF8_9BURK</name>
<dbReference type="InterPro" id="IPR029058">
    <property type="entry name" value="AB_hydrolase_fold"/>
</dbReference>
<evidence type="ECO:0000313" key="2">
    <source>
        <dbReference type="Proteomes" id="UP000494301"/>
    </source>
</evidence>
<evidence type="ECO:0000313" key="1">
    <source>
        <dbReference type="EMBL" id="CAB3963987.1"/>
    </source>
</evidence>
<dbReference type="Proteomes" id="UP000494301">
    <property type="component" value="Unassembled WGS sequence"/>
</dbReference>
<organism evidence="1 2">
    <name type="scientific">Burkholderia aenigmatica</name>
    <dbReference type="NCBI Taxonomy" id="2015348"/>
    <lineage>
        <taxon>Bacteria</taxon>
        <taxon>Pseudomonadati</taxon>
        <taxon>Pseudomonadota</taxon>
        <taxon>Betaproteobacteria</taxon>
        <taxon>Burkholderiales</taxon>
        <taxon>Burkholderiaceae</taxon>
        <taxon>Burkholderia</taxon>
        <taxon>Burkholderia cepacia complex</taxon>
    </lineage>
</organism>
<dbReference type="EMBL" id="CABWIL020000008">
    <property type="protein sequence ID" value="CAB3963987.1"/>
    <property type="molecule type" value="Genomic_DNA"/>
</dbReference>
<dbReference type="Gene3D" id="3.40.50.1820">
    <property type="entry name" value="alpha/beta hydrolase"/>
    <property type="match status" value="1"/>
</dbReference>
<dbReference type="AlphaFoldDB" id="A0A6J5IWF8"/>
<sequence length="49" mass="5513">MHHLASNGFRGVTWDRRAFGRFGQPWTGYGYDTLAADLATLNETLGLRD</sequence>